<comment type="caution">
    <text evidence="1">The sequence shown here is derived from an EMBL/GenBank/DDBJ whole genome shotgun (WGS) entry which is preliminary data.</text>
</comment>
<reference evidence="1 2" key="1">
    <citation type="submission" date="2015-10" db="EMBL/GenBank/DDBJ databases">
        <title>Genome analyses suggest a sexual origin of heterokaryosis in a supposedly ancient asexual fungus.</title>
        <authorList>
            <person name="Ropars J."/>
            <person name="Sedzielewska K."/>
            <person name="Noel J."/>
            <person name="Charron P."/>
            <person name="Farinelli L."/>
            <person name="Marton T."/>
            <person name="Kruger M."/>
            <person name="Pelin A."/>
            <person name="Brachmann A."/>
            <person name="Corradi N."/>
        </authorList>
    </citation>
    <scope>NUCLEOTIDE SEQUENCE [LARGE SCALE GENOMIC DNA]</scope>
    <source>
        <strain evidence="1 2">A4</strain>
    </source>
</reference>
<keyword evidence="2" id="KW-1185">Reference proteome</keyword>
<dbReference type="EMBL" id="LLXI01010260">
    <property type="protein sequence ID" value="PKY63429.1"/>
    <property type="molecule type" value="Genomic_DNA"/>
</dbReference>
<organism evidence="1 2">
    <name type="scientific">Rhizophagus irregularis</name>
    <dbReference type="NCBI Taxonomy" id="588596"/>
    <lineage>
        <taxon>Eukaryota</taxon>
        <taxon>Fungi</taxon>
        <taxon>Fungi incertae sedis</taxon>
        <taxon>Mucoromycota</taxon>
        <taxon>Glomeromycotina</taxon>
        <taxon>Glomeromycetes</taxon>
        <taxon>Glomerales</taxon>
        <taxon>Glomeraceae</taxon>
        <taxon>Rhizophagus</taxon>
    </lineage>
</organism>
<feature type="non-terminal residue" evidence="1">
    <location>
        <position position="1"/>
    </location>
</feature>
<accession>A0A2I1HX14</accession>
<sequence>TSAQADAFKSLLTWTYNLAKYNKENPFTNLPTLDFFPKIRTLDGEDLNTYEKLINWMTNLYKNNIVDIISYNNLIPVSELRFSKSSSIDEKQPGVFNFKERLSFEDWAVYANLTRWISENNLFQGLIIDKYFELALSKKIAVNFIKIPNVDSNTNNKDRRIFDI</sequence>
<gene>
    <name evidence="1" type="ORF">RhiirA4_492323</name>
</gene>
<dbReference type="Proteomes" id="UP000234323">
    <property type="component" value="Unassembled WGS sequence"/>
</dbReference>
<dbReference type="AlphaFoldDB" id="A0A2I1HX14"/>
<evidence type="ECO:0000313" key="2">
    <source>
        <dbReference type="Proteomes" id="UP000234323"/>
    </source>
</evidence>
<protein>
    <submittedName>
        <fullName evidence="1">Uncharacterized protein</fullName>
    </submittedName>
</protein>
<name>A0A2I1HX14_9GLOM</name>
<proteinExistence type="predicted"/>
<dbReference type="VEuPathDB" id="FungiDB:FUN_023551"/>
<evidence type="ECO:0000313" key="1">
    <source>
        <dbReference type="EMBL" id="PKY63429.1"/>
    </source>
</evidence>